<feature type="compositionally biased region" description="Polar residues" evidence="1">
    <location>
        <begin position="66"/>
        <end position="78"/>
    </location>
</feature>
<dbReference type="AlphaFoldDB" id="A0A8H6JYX8"/>
<comment type="caution">
    <text evidence="2">The sequence shown here is derived from an EMBL/GenBank/DDBJ whole genome shotgun (WGS) entry which is preliminary data.</text>
</comment>
<dbReference type="Proteomes" id="UP000654918">
    <property type="component" value="Unassembled WGS sequence"/>
</dbReference>
<evidence type="ECO:0000256" key="1">
    <source>
        <dbReference type="SAM" id="MobiDB-lite"/>
    </source>
</evidence>
<sequence>MKCDLRRNRLRRVKHSLPSSSAAAFAARNATVVPEQQHVDSHRVWMKWHAGTTPSKLRLQRPGRSEGSQIPSSWTTFPPLSPGTRDPTGHVTGLDGVHVVHGRESRENTGVGSYLDPSTAAPVRAGDRGVAWHRIVERTETARGCSKRPWFTSRFFSGPANGWTYLLGLGFDSLDQRGFSLQSPDPSHCFFFSSGEAIGLMNLPIPRVRALAVSLS</sequence>
<reference evidence="2" key="1">
    <citation type="journal article" date="2020" name="Phytopathology">
        <title>Genome Sequence Resources of Colletotrichum truncatum, C. plurivorum, C. musicola, and C. sojae: Four Species Pathogenic to Soybean (Glycine max).</title>
        <authorList>
            <person name="Rogerio F."/>
            <person name="Boufleur T.R."/>
            <person name="Ciampi-Guillardi M."/>
            <person name="Sukno S.A."/>
            <person name="Thon M.R."/>
            <person name="Massola Junior N.S."/>
            <person name="Baroncelli R."/>
        </authorList>
    </citation>
    <scope>NUCLEOTIDE SEQUENCE</scope>
    <source>
        <strain evidence="2">LFN00145</strain>
    </source>
</reference>
<gene>
    <name evidence="2" type="ORF">CPLU01_12269</name>
</gene>
<evidence type="ECO:0000313" key="2">
    <source>
        <dbReference type="EMBL" id="KAF6822024.1"/>
    </source>
</evidence>
<name>A0A8H6JYX8_9PEZI</name>
<proteinExistence type="predicted"/>
<accession>A0A8H6JYX8</accession>
<organism evidence="2 3">
    <name type="scientific">Colletotrichum plurivorum</name>
    <dbReference type="NCBI Taxonomy" id="2175906"/>
    <lineage>
        <taxon>Eukaryota</taxon>
        <taxon>Fungi</taxon>
        <taxon>Dikarya</taxon>
        <taxon>Ascomycota</taxon>
        <taxon>Pezizomycotina</taxon>
        <taxon>Sordariomycetes</taxon>
        <taxon>Hypocreomycetidae</taxon>
        <taxon>Glomerellales</taxon>
        <taxon>Glomerellaceae</taxon>
        <taxon>Colletotrichum</taxon>
        <taxon>Colletotrichum orchidearum species complex</taxon>
    </lineage>
</organism>
<feature type="region of interest" description="Disordered" evidence="1">
    <location>
        <begin position="57"/>
        <end position="84"/>
    </location>
</feature>
<evidence type="ECO:0000313" key="3">
    <source>
        <dbReference type="Proteomes" id="UP000654918"/>
    </source>
</evidence>
<protein>
    <submittedName>
        <fullName evidence="2">Uncharacterized protein</fullName>
    </submittedName>
</protein>
<keyword evidence="3" id="KW-1185">Reference proteome</keyword>
<dbReference type="EMBL" id="WIGO01000248">
    <property type="protein sequence ID" value="KAF6822024.1"/>
    <property type="molecule type" value="Genomic_DNA"/>
</dbReference>